<dbReference type="PANTHER" id="PTHR43766">
    <property type="entry name" value="TRYPTOPHAN--TRNA LIGASE, MITOCHONDRIAL"/>
    <property type="match status" value="1"/>
</dbReference>
<dbReference type="GO" id="GO:0004830">
    <property type="term" value="F:tryptophan-tRNA ligase activity"/>
    <property type="evidence" value="ECO:0007669"/>
    <property type="project" value="UniProtKB-EC"/>
</dbReference>
<dbReference type="Pfam" id="PF00579">
    <property type="entry name" value="tRNA-synt_1b"/>
    <property type="match status" value="1"/>
</dbReference>
<organism evidence="10 11">
    <name type="scientific">Acaulospora morrowiae</name>
    <dbReference type="NCBI Taxonomy" id="94023"/>
    <lineage>
        <taxon>Eukaryota</taxon>
        <taxon>Fungi</taxon>
        <taxon>Fungi incertae sedis</taxon>
        <taxon>Mucoromycota</taxon>
        <taxon>Glomeromycotina</taxon>
        <taxon>Glomeromycetes</taxon>
        <taxon>Diversisporales</taxon>
        <taxon>Acaulosporaceae</taxon>
        <taxon>Acaulospora</taxon>
    </lineage>
</organism>
<evidence type="ECO:0000313" key="11">
    <source>
        <dbReference type="Proteomes" id="UP000789342"/>
    </source>
</evidence>
<dbReference type="EC" id="6.1.1.2" evidence="2"/>
<dbReference type="PROSITE" id="PS00178">
    <property type="entry name" value="AA_TRNA_LIGASE_I"/>
    <property type="match status" value="1"/>
</dbReference>
<accession>A0A9N9NLY7</accession>
<evidence type="ECO:0000256" key="4">
    <source>
        <dbReference type="ARBA" id="ARBA00022741"/>
    </source>
</evidence>
<feature type="non-terminal residue" evidence="10">
    <location>
        <position position="214"/>
    </location>
</feature>
<evidence type="ECO:0000256" key="5">
    <source>
        <dbReference type="ARBA" id="ARBA00022840"/>
    </source>
</evidence>
<evidence type="ECO:0000256" key="3">
    <source>
        <dbReference type="ARBA" id="ARBA00022598"/>
    </source>
</evidence>
<keyword evidence="3 9" id="KW-0436">Ligase</keyword>
<dbReference type="AlphaFoldDB" id="A0A9N9NLY7"/>
<protein>
    <recommendedName>
        <fullName evidence="2">tryptophan--tRNA ligase</fullName>
        <ecNumber evidence="2">6.1.1.2</ecNumber>
    </recommendedName>
    <alternativeName>
        <fullName evidence="8">Tryptophanyl-tRNA synthetase</fullName>
    </alternativeName>
</protein>
<evidence type="ECO:0000256" key="2">
    <source>
        <dbReference type="ARBA" id="ARBA00013161"/>
    </source>
</evidence>
<comment type="similarity">
    <text evidence="1 9">Belongs to the class-I aminoacyl-tRNA synthetase family.</text>
</comment>
<dbReference type="Proteomes" id="UP000789342">
    <property type="component" value="Unassembled WGS sequence"/>
</dbReference>
<dbReference type="EMBL" id="CAJVPV010035106">
    <property type="protein sequence ID" value="CAG8750248.1"/>
    <property type="molecule type" value="Genomic_DNA"/>
</dbReference>
<dbReference type="OrthoDB" id="15808at2759"/>
<evidence type="ECO:0000256" key="6">
    <source>
        <dbReference type="ARBA" id="ARBA00022917"/>
    </source>
</evidence>
<dbReference type="GO" id="GO:0005759">
    <property type="term" value="C:mitochondrial matrix"/>
    <property type="evidence" value="ECO:0007669"/>
    <property type="project" value="TreeGrafter"/>
</dbReference>
<name>A0A9N9NLY7_9GLOM</name>
<dbReference type="InterPro" id="IPR014729">
    <property type="entry name" value="Rossmann-like_a/b/a_fold"/>
</dbReference>
<dbReference type="InterPro" id="IPR050203">
    <property type="entry name" value="Trp-tRNA_synthetase"/>
</dbReference>
<dbReference type="InterPro" id="IPR001412">
    <property type="entry name" value="aa-tRNA-synth_I_CS"/>
</dbReference>
<evidence type="ECO:0000256" key="9">
    <source>
        <dbReference type="RuleBase" id="RU363036"/>
    </source>
</evidence>
<proteinExistence type="inferred from homology"/>
<dbReference type="FunFam" id="3.40.50.620:FF:000082">
    <property type="entry name" value="MSW1p Mitochondrial tryptophanyl-tRNA synthetase"/>
    <property type="match status" value="1"/>
</dbReference>
<dbReference type="InterPro" id="IPR002305">
    <property type="entry name" value="aa-tRNA-synth_Ic"/>
</dbReference>
<comment type="caution">
    <text evidence="10">The sequence shown here is derived from an EMBL/GenBank/DDBJ whole genome shotgun (WGS) entry which is preliminary data.</text>
</comment>
<sequence length="214" mass="23818">MSVISRQLMRSATSLVGSSKFPEVTFSGIQPTGIPHIGNFFGALEKWVSLQQSDFGTNTVLYTIVDLHALTVPQDPKQLRKNKIDMTISLLACGLDPTRSIIFEQSKIPAHSECAWILNCITPVGWLSRMTQWKTKSQQKKNIQSIEEVDTSSGLCLGLFAYPVLQAADILLYKSTHVPIGEDNVQHLELARDIAQRVNKLCSQEIFPLPQPIL</sequence>
<dbReference type="GO" id="GO:0005524">
    <property type="term" value="F:ATP binding"/>
    <property type="evidence" value="ECO:0007669"/>
    <property type="project" value="UniProtKB-KW"/>
</dbReference>
<keyword evidence="4 9" id="KW-0547">Nucleotide-binding</keyword>
<keyword evidence="11" id="KW-1185">Reference proteome</keyword>
<evidence type="ECO:0000256" key="8">
    <source>
        <dbReference type="ARBA" id="ARBA00030268"/>
    </source>
</evidence>
<reference evidence="10" key="1">
    <citation type="submission" date="2021-06" db="EMBL/GenBank/DDBJ databases">
        <authorList>
            <person name="Kallberg Y."/>
            <person name="Tangrot J."/>
            <person name="Rosling A."/>
        </authorList>
    </citation>
    <scope>NUCLEOTIDE SEQUENCE</scope>
    <source>
        <strain evidence="10">CL551</strain>
    </source>
</reference>
<evidence type="ECO:0000256" key="1">
    <source>
        <dbReference type="ARBA" id="ARBA00005594"/>
    </source>
</evidence>
<evidence type="ECO:0000313" key="10">
    <source>
        <dbReference type="EMBL" id="CAG8750248.1"/>
    </source>
</evidence>
<evidence type="ECO:0000256" key="7">
    <source>
        <dbReference type="ARBA" id="ARBA00023146"/>
    </source>
</evidence>
<dbReference type="SUPFAM" id="SSF52374">
    <property type="entry name" value="Nucleotidylyl transferase"/>
    <property type="match status" value="1"/>
</dbReference>
<keyword evidence="7 9" id="KW-0030">Aminoacyl-tRNA synthetase</keyword>
<dbReference type="PRINTS" id="PR01039">
    <property type="entry name" value="TRNASYNTHTRP"/>
</dbReference>
<dbReference type="InterPro" id="IPR002306">
    <property type="entry name" value="Trp-tRNA-ligase"/>
</dbReference>
<dbReference type="PANTHER" id="PTHR43766:SF1">
    <property type="entry name" value="TRYPTOPHAN--TRNA LIGASE, MITOCHONDRIAL"/>
    <property type="match status" value="1"/>
</dbReference>
<keyword evidence="5 9" id="KW-0067">ATP-binding</keyword>
<gene>
    <name evidence="10" type="ORF">AMORRO_LOCUS15302</name>
</gene>
<keyword evidence="6 9" id="KW-0648">Protein biosynthesis</keyword>
<dbReference type="GO" id="GO:0070183">
    <property type="term" value="P:mitochondrial tryptophanyl-tRNA aminoacylation"/>
    <property type="evidence" value="ECO:0007669"/>
    <property type="project" value="TreeGrafter"/>
</dbReference>
<dbReference type="NCBIfam" id="TIGR00233">
    <property type="entry name" value="trpS"/>
    <property type="match status" value="1"/>
</dbReference>
<dbReference type="Gene3D" id="3.40.50.620">
    <property type="entry name" value="HUPs"/>
    <property type="match status" value="1"/>
</dbReference>